<evidence type="ECO:0000313" key="1">
    <source>
        <dbReference type="EMBL" id="EYC33120.1"/>
    </source>
</evidence>
<name>A0A016W0F7_9BILA</name>
<proteinExistence type="predicted"/>
<accession>A0A016W0F7</accession>
<comment type="caution">
    <text evidence="1">The sequence shown here is derived from an EMBL/GenBank/DDBJ whole genome shotgun (WGS) entry which is preliminary data.</text>
</comment>
<keyword evidence="2" id="KW-1185">Reference proteome</keyword>
<sequence length="98" mass="11190">MKFDYCTTENEAAHNTCGVRRGRPAARCSWPGLTHLRPYTLGMVRRVGHGRFIKLVFVLNRSSTQSHASHHTCQLVEHVVANVTERLKQQEPQCKYGK</sequence>
<organism evidence="1 2">
    <name type="scientific">Ancylostoma ceylanicum</name>
    <dbReference type="NCBI Taxonomy" id="53326"/>
    <lineage>
        <taxon>Eukaryota</taxon>
        <taxon>Metazoa</taxon>
        <taxon>Ecdysozoa</taxon>
        <taxon>Nematoda</taxon>
        <taxon>Chromadorea</taxon>
        <taxon>Rhabditida</taxon>
        <taxon>Rhabditina</taxon>
        <taxon>Rhabditomorpha</taxon>
        <taxon>Strongyloidea</taxon>
        <taxon>Ancylostomatidae</taxon>
        <taxon>Ancylostomatinae</taxon>
        <taxon>Ancylostoma</taxon>
    </lineage>
</organism>
<dbReference type="AlphaFoldDB" id="A0A016W0F7"/>
<evidence type="ECO:0000313" key="2">
    <source>
        <dbReference type="Proteomes" id="UP000024635"/>
    </source>
</evidence>
<dbReference type="EMBL" id="JARK01001338">
    <property type="protein sequence ID" value="EYC33120.1"/>
    <property type="molecule type" value="Genomic_DNA"/>
</dbReference>
<protein>
    <submittedName>
        <fullName evidence="1">Uncharacterized protein</fullName>
    </submittedName>
</protein>
<gene>
    <name evidence="1" type="primary">Acey_s0002.g613</name>
    <name evidence="1" type="ORF">Y032_0002g613</name>
</gene>
<reference evidence="2" key="1">
    <citation type="journal article" date="2015" name="Nat. Genet.">
        <title>The genome and transcriptome of the zoonotic hookworm Ancylostoma ceylanicum identify infection-specific gene families.</title>
        <authorList>
            <person name="Schwarz E.M."/>
            <person name="Hu Y."/>
            <person name="Antoshechkin I."/>
            <person name="Miller M.M."/>
            <person name="Sternberg P.W."/>
            <person name="Aroian R.V."/>
        </authorList>
    </citation>
    <scope>NUCLEOTIDE SEQUENCE</scope>
    <source>
        <strain evidence="2">HY135</strain>
    </source>
</reference>
<dbReference type="Proteomes" id="UP000024635">
    <property type="component" value="Unassembled WGS sequence"/>
</dbReference>